<name>A0A7W9G1E8_9ACTN</name>
<organism evidence="1 2">
    <name type="scientific">Nonomuraea jabiensis</name>
    <dbReference type="NCBI Taxonomy" id="882448"/>
    <lineage>
        <taxon>Bacteria</taxon>
        <taxon>Bacillati</taxon>
        <taxon>Actinomycetota</taxon>
        <taxon>Actinomycetes</taxon>
        <taxon>Streptosporangiales</taxon>
        <taxon>Streptosporangiaceae</taxon>
        <taxon>Nonomuraea</taxon>
    </lineage>
</organism>
<protein>
    <submittedName>
        <fullName evidence="1">Uncharacterized protein</fullName>
    </submittedName>
</protein>
<comment type="caution">
    <text evidence="1">The sequence shown here is derived from an EMBL/GenBank/DDBJ whole genome shotgun (WGS) entry which is preliminary data.</text>
</comment>
<dbReference type="Proteomes" id="UP000579153">
    <property type="component" value="Unassembled WGS sequence"/>
</dbReference>
<dbReference type="AlphaFoldDB" id="A0A7W9G1E8"/>
<accession>A0A7W9G1E8</accession>
<evidence type="ECO:0000313" key="1">
    <source>
        <dbReference type="EMBL" id="MBB5775487.1"/>
    </source>
</evidence>
<dbReference type="EMBL" id="JACHMB010000001">
    <property type="protein sequence ID" value="MBB5775487.1"/>
    <property type="molecule type" value="Genomic_DNA"/>
</dbReference>
<evidence type="ECO:0000313" key="2">
    <source>
        <dbReference type="Proteomes" id="UP000579153"/>
    </source>
</evidence>
<gene>
    <name evidence="1" type="ORF">HD596_002243</name>
</gene>
<sequence>MTRYAIDHNRNMLIAQWGTGIGDVATTVADLPRARSPWDALRLATSLTDLSQACWRCYTHPASTAERHGPNSLGWYRQCERDAFAAIVPALTSPGPSIGSPFPTATTRVEDSAHRVGRSLRAFDLSQLTVRIITEVTDELAAIEQAELGDLSDRAQQAVVLSREDASPLQIAQADGLLHRHPFGPEELFTHVDPAAAAIAAAHWLYAAAATTARRAGLHPAQVVARVDGLRPLIQESLTEIVTSIGAGTSPRQAVMPMIRHALHIAEGNLSGVTEARYRITAAEELAERAHADHPELGLDFDAVYLPITPLDPARPALDLLENLLEAIHGCWLLDVRRAHPLGTLLDESTDPLRRGPVEAFLAEVRQEAAVRREDLL</sequence>
<reference evidence="1 2" key="1">
    <citation type="submission" date="2020-08" db="EMBL/GenBank/DDBJ databases">
        <title>Sequencing the genomes of 1000 actinobacteria strains.</title>
        <authorList>
            <person name="Klenk H.-P."/>
        </authorList>
    </citation>
    <scope>NUCLEOTIDE SEQUENCE [LARGE SCALE GENOMIC DNA]</scope>
    <source>
        <strain evidence="1 2">DSM 45507</strain>
    </source>
</reference>
<proteinExistence type="predicted"/>
<keyword evidence="2" id="KW-1185">Reference proteome</keyword>
<dbReference type="RefSeq" id="WP_185069164.1">
    <property type="nucleotide sequence ID" value="NZ_JACHMB010000001.1"/>
</dbReference>